<sequence length="150" mass="17292">MRTGLRWFKFAISKVSDFRGRAGRSEFNWYVLFFVLFAALCFGLDTIVSDYPIIVSIYFALAIVPSILLVIRRLHDIGHSGCWCILFFLVPPLMLYLMFSPSDKEPNQFGFTERLVNDSPKPFKPIDEGNGFEELTDHGLRRKNGEPYQS</sequence>
<feature type="transmembrane region" description="Helical" evidence="2">
    <location>
        <begin position="83"/>
        <end position="99"/>
    </location>
</feature>
<dbReference type="InterPro" id="IPR008523">
    <property type="entry name" value="DUF805"/>
</dbReference>
<dbReference type="AlphaFoldDB" id="A0A227KQX4"/>
<reference evidence="4" key="1">
    <citation type="submission" date="2017-05" db="EMBL/GenBank/DDBJ databases">
        <title>Improved OligoMM genomes.</title>
        <authorList>
            <person name="Garzetti D."/>
        </authorList>
    </citation>
    <scope>NUCLEOTIDE SEQUENCE [LARGE SCALE GENOMIC DNA]</scope>
    <source>
        <strain evidence="4">YL45</strain>
    </source>
</reference>
<keyword evidence="2" id="KW-1133">Transmembrane helix</keyword>
<dbReference type="RefSeq" id="WP_066593409.1">
    <property type="nucleotide sequence ID" value="NZ_CAJTBZ010000019.1"/>
</dbReference>
<feature type="region of interest" description="Disordered" evidence="1">
    <location>
        <begin position="116"/>
        <end position="150"/>
    </location>
</feature>
<dbReference type="EMBL" id="NHMP01000003">
    <property type="protein sequence ID" value="OXE49820.1"/>
    <property type="molecule type" value="Genomic_DNA"/>
</dbReference>
<protein>
    <submittedName>
        <fullName evidence="3">DUF805 domain-containing protein</fullName>
    </submittedName>
</protein>
<keyword evidence="2" id="KW-0472">Membrane</keyword>
<dbReference type="GO" id="GO:0005886">
    <property type="term" value="C:plasma membrane"/>
    <property type="evidence" value="ECO:0007669"/>
    <property type="project" value="TreeGrafter"/>
</dbReference>
<organism evidence="3 4">
    <name type="scientific">Turicimonas muris</name>
    <dbReference type="NCBI Taxonomy" id="1796652"/>
    <lineage>
        <taxon>Bacteria</taxon>
        <taxon>Pseudomonadati</taxon>
        <taxon>Pseudomonadota</taxon>
        <taxon>Betaproteobacteria</taxon>
        <taxon>Burkholderiales</taxon>
        <taxon>Sutterellaceae</taxon>
        <taxon>Turicimonas</taxon>
    </lineage>
</organism>
<dbReference type="Pfam" id="PF05656">
    <property type="entry name" value="DUF805"/>
    <property type="match status" value="1"/>
</dbReference>
<accession>A0A227KQX4</accession>
<keyword evidence="4" id="KW-1185">Reference proteome</keyword>
<feature type="transmembrane region" description="Helical" evidence="2">
    <location>
        <begin position="53"/>
        <end position="71"/>
    </location>
</feature>
<dbReference type="PANTHER" id="PTHR34980:SF2">
    <property type="entry name" value="INNER MEMBRANE PROTEIN YHAH-RELATED"/>
    <property type="match status" value="1"/>
</dbReference>
<evidence type="ECO:0000256" key="1">
    <source>
        <dbReference type="SAM" id="MobiDB-lite"/>
    </source>
</evidence>
<evidence type="ECO:0000313" key="4">
    <source>
        <dbReference type="Proteomes" id="UP000214610"/>
    </source>
</evidence>
<keyword evidence="2" id="KW-0812">Transmembrane</keyword>
<feature type="compositionally biased region" description="Basic and acidic residues" evidence="1">
    <location>
        <begin position="135"/>
        <end position="150"/>
    </location>
</feature>
<gene>
    <name evidence="3" type="ORF">ADH67_06750</name>
</gene>
<feature type="transmembrane region" description="Helical" evidence="2">
    <location>
        <begin position="27"/>
        <end position="47"/>
    </location>
</feature>
<evidence type="ECO:0000256" key="2">
    <source>
        <dbReference type="SAM" id="Phobius"/>
    </source>
</evidence>
<dbReference type="GeneID" id="78361723"/>
<proteinExistence type="predicted"/>
<dbReference type="PANTHER" id="PTHR34980">
    <property type="entry name" value="INNER MEMBRANE PROTEIN-RELATED-RELATED"/>
    <property type="match status" value="1"/>
</dbReference>
<evidence type="ECO:0000313" key="3">
    <source>
        <dbReference type="EMBL" id="OXE49820.1"/>
    </source>
</evidence>
<dbReference type="Proteomes" id="UP000214610">
    <property type="component" value="Unassembled WGS sequence"/>
</dbReference>
<comment type="caution">
    <text evidence="3">The sequence shown here is derived from an EMBL/GenBank/DDBJ whole genome shotgun (WGS) entry which is preliminary data.</text>
</comment>
<name>A0A227KQX4_9BURK</name>